<sequence>MPDAEIKANAQQFRNGLGGKLTANLLTVIGSSSAKLDDAYSRLTTLQAWRSFVLEEKISAGALGFFSEAQNDGLTSSVLISVGMWRPAMKSLRSLIENTIQSLFFMDHPVEYRQWDQGKYRPTFKELFDYFAEHPEICNLPESLKSPATLRSHYSHLSNVVHSSAREFRMTNEIEKSNLWKTSADGVGKWAATQKNVLRDVNLLMLPLFHERLQGAANKGLREALSLAIPASKDALIKSAFSVKVIR</sequence>
<proteinExistence type="predicted"/>
<accession>A0A330GWS9</accession>
<keyword evidence="2" id="KW-1185">Reference proteome</keyword>
<dbReference type="OrthoDB" id="8456470at2"/>
<evidence type="ECO:0000313" key="2">
    <source>
        <dbReference type="Proteomes" id="UP000251956"/>
    </source>
</evidence>
<evidence type="ECO:0000313" key="1">
    <source>
        <dbReference type="EMBL" id="RAZ79808.1"/>
    </source>
</evidence>
<comment type="caution">
    <text evidence="1">The sequence shown here is derived from an EMBL/GenBank/DDBJ whole genome shotgun (WGS) entry which is preliminary data.</text>
</comment>
<dbReference type="Proteomes" id="UP000251956">
    <property type="component" value="Unassembled WGS sequence"/>
</dbReference>
<dbReference type="EMBL" id="QMBQ01000001">
    <property type="protein sequence ID" value="RAZ79808.1"/>
    <property type="molecule type" value="Genomic_DNA"/>
</dbReference>
<reference evidence="1 2" key="2">
    <citation type="submission" date="2018-07" db="EMBL/GenBank/DDBJ databases">
        <title>Diversity of Mesorhizobium strains in Brazil.</title>
        <authorList>
            <person name="Helene L.C.F."/>
            <person name="Dall'Agnol R."/>
            <person name="Delamuta J.R.M."/>
            <person name="Hungria M."/>
        </authorList>
    </citation>
    <scope>NUCLEOTIDE SEQUENCE [LARGE SCALE GENOMIC DNA]</scope>
    <source>
        <strain evidence="1 2">CNPSo 3140</strain>
    </source>
</reference>
<reference evidence="2" key="1">
    <citation type="submission" date="2018-06" db="EMBL/GenBank/DDBJ databases">
        <authorList>
            <person name="Helene L.C."/>
            <person name="Dall'Agnol R."/>
            <person name="Delamuta J.R."/>
            <person name="Hungria M."/>
        </authorList>
    </citation>
    <scope>NUCLEOTIDE SEQUENCE [LARGE SCALE GENOMIC DNA]</scope>
    <source>
        <strain evidence="2">CNPSo 3140</strain>
    </source>
</reference>
<organism evidence="1 2">
    <name type="scientific">Mesorhizobium atlanticum</name>
    <dbReference type="NCBI Taxonomy" id="2233532"/>
    <lineage>
        <taxon>Bacteria</taxon>
        <taxon>Pseudomonadati</taxon>
        <taxon>Pseudomonadota</taxon>
        <taxon>Alphaproteobacteria</taxon>
        <taxon>Hyphomicrobiales</taxon>
        <taxon>Phyllobacteriaceae</taxon>
        <taxon>Mesorhizobium</taxon>
    </lineage>
</organism>
<name>A0A330GWS9_9HYPH</name>
<gene>
    <name evidence="1" type="ORF">DPM35_00440</name>
</gene>
<dbReference type="RefSeq" id="WP_112125388.1">
    <property type="nucleotide sequence ID" value="NZ_QMBQ01000001.1"/>
</dbReference>
<protein>
    <submittedName>
        <fullName evidence="1">Uncharacterized protein</fullName>
    </submittedName>
</protein>
<dbReference type="AlphaFoldDB" id="A0A330GWS9"/>